<dbReference type="Proteomes" id="UP001191082">
    <property type="component" value="Unassembled WGS sequence"/>
</dbReference>
<reference evidence="1 2" key="1">
    <citation type="submission" date="2019-05" db="EMBL/GenBank/DDBJ databases">
        <title>Marivita sp. nov. isolated from sea sediment.</title>
        <authorList>
            <person name="Kim W."/>
        </authorList>
    </citation>
    <scope>NUCLEOTIDE SEQUENCE [LARGE SCALE GENOMIC DNA]</scope>
    <source>
        <strain evidence="1 2">CAU 1492</strain>
    </source>
</reference>
<dbReference type="RefSeq" id="WP_138863365.1">
    <property type="nucleotide sequence ID" value="NZ_VCPC01000002.1"/>
</dbReference>
<protein>
    <submittedName>
        <fullName evidence="1">Uncharacterized protein</fullName>
    </submittedName>
</protein>
<keyword evidence="2" id="KW-1185">Reference proteome</keyword>
<dbReference type="EMBL" id="VCPC01000002">
    <property type="protein sequence ID" value="TMV12810.1"/>
    <property type="molecule type" value="Genomic_DNA"/>
</dbReference>
<sequence>MILLPVLAVLAGPVVVLAAHPPLPGAPVLVIALPWHDPDGIVALSGGARIGPEMSPMAVLAQPESPDFIARANAAGAIGVFDGQFLANWCRG</sequence>
<name>A0ABY2X8V8_9RHOB</name>
<comment type="caution">
    <text evidence="1">The sequence shown here is derived from an EMBL/GenBank/DDBJ whole genome shotgun (WGS) entry which is preliminary data.</text>
</comment>
<accession>A0ABY2X8V8</accession>
<organism evidence="1 2">
    <name type="scientific">Arenibacterium halophilum</name>
    <dbReference type="NCBI Taxonomy" id="2583821"/>
    <lineage>
        <taxon>Bacteria</taxon>
        <taxon>Pseudomonadati</taxon>
        <taxon>Pseudomonadota</taxon>
        <taxon>Alphaproteobacteria</taxon>
        <taxon>Rhodobacterales</taxon>
        <taxon>Paracoccaceae</taxon>
        <taxon>Arenibacterium</taxon>
    </lineage>
</organism>
<evidence type="ECO:0000313" key="2">
    <source>
        <dbReference type="Proteomes" id="UP001191082"/>
    </source>
</evidence>
<gene>
    <name evidence="1" type="ORF">FGK64_08370</name>
</gene>
<evidence type="ECO:0000313" key="1">
    <source>
        <dbReference type="EMBL" id="TMV12810.1"/>
    </source>
</evidence>
<proteinExistence type="predicted"/>